<dbReference type="EMBL" id="JBHRWW010000001">
    <property type="protein sequence ID" value="MFC3687209.1"/>
    <property type="molecule type" value="Genomic_DNA"/>
</dbReference>
<evidence type="ECO:0000259" key="1">
    <source>
        <dbReference type="Pfam" id="PF03235"/>
    </source>
</evidence>
<reference evidence="3" key="1">
    <citation type="journal article" date="2019" name="Int. J. Syst. Evol. Microbiol.">
        <title>The Global Catalogue of Microorganisms (GCM) 10K type strain sequencing project: providing services to taxonomists for standard genome sequencing and annotation.</title>
        <authorList>
            <consortium name="The Broad Institute Genomics Platform"/>
            <consortium name="The Broad Institute Genome Sequencing Center for Infectious Disease"/>
            <person name="Wu L."/>
            <person name="Ma J."/>
        </authorList>
    </citation>
    <scope>NUCLEOTIDE SEQUENCE [LARGE SCALE GENOMIC DNA]</scope>
    <source>
        <strain evidence="3">NCAIM B.02333</strain>
    </source>
</reference>
<proteinExistence type="predicted"/>
<dbReference type="InterPro" id="IPR004919">
    <property type="entry name" value="GmrSD_N"/>
</dbReference>
<sequence length="353" mass="40305">MSTYSAMERFAEAQRRLVTQASDFSLETVAAMVDTQAIDPSPAYQRRARWSVSKQSALIESFLLNVPVPPVYLAEEEFGYYSVIDGQQRITAVHDFMRGRLELRGLKELPELNNARIDALPEAMRNALRMRPYIRAVTLLRQSDPDLKYEVFIRLNRGGERLTDQEVRNSAMRGPLNDLLIELGSNPFLWQQFNITPSSERFAQMADVEYVLRFLTLLHSWPSFTGDLSPSMDHFMLENAHAGRQGLEQFALEFNSALVRCEEIWGVNAFRRAEQDTWRGRGLLGMYDAEMLSVALLSEAEVNKAAARSDNVLRMTNNLFDDPEFVKAVTVSTNTSARLRFRVEALMHLLRNA</sequence>
<evidence type="ECO:0000313" key="2">
    <source>
        <dbReference type="EMBL" id="MFC3687209.1"/>
    </source>
</evidence>
<name>A0ABV7WBM8_9MICO</name>
<dbReference type="RefSeq" id="WP_340289437.1">
    <property type="nucleotide sequence ID" value="NZ_JBBEOI010000008.1"/>
</dbReference>
<evidence type="ECO:0000313" key="3">
    <source>
        <dbReference type="Proteomes" id="UP001595685"/>
    </source>
</evidence>
<protein>
    <submittedName>
        <fullName evidence="2">DUF262 domain-containing protein</fullName>
    </submittedName>
</protein>
<dbReference type="Pfam" id="PF03235">
    <property type="entry name" value="GmrSD_N"/>
    <property type="match status" value="1"/>
</dbReference>
<organism evidence="2 3">
    <name type="scientific">Aquipuribacter hungaricus</name>
    <dbReference type="NCBI Taxonomy" id="545624"/>
    <lineage>
        <taxon>Bacteria</taxon>
        <taxon>Bacillati</taxon>
        <taxon>Actinomycetota</taxon>
        <taxon>Actinomycetes</taxon>
        <taxon>Micrococcales</taxon>
        <taxon>Intrasporangiaceae</taxon>
        <taxon>Aquipuribacter</taxon>
    </lineage>
</organism>
<accession>A0ABV7WBM8</accession>
<comment type="caution">
    <text evidence="2">The sequence shown here is derived from an EMBL/GenBank/DDBJ whole genome shotgun (WGS) entry which is preliminary data.</text>
</comment>
<keyword evidence="3" id="KW-1185">Reference proteome</keyword>
<gene>
    <name evidence="2" type="ORF">ACFOLH_02505</name>
</gene>
<dbReference type="PANTHER" id="PTHR39639">
    <property type="entry name" value="CHROMOSOME 16, WHOLE GENOME SHOTGUN SEQUENCE"/>
    <property type="match status" value="1"/>
</dbReference>
<feature type="domain" description="GmrSD restriction endonucleases N-terminal" evidence="1">
    <location>
        <begin position="41"/>
        <end position="171"/>
    </location>
</feature>
<dbReference type="Proteomes" id="UP001595685">
    <property type="component" value="Unassembled WGS sequence"/>
</dbReference>
<dbReference type="PANTHER" id="PTHR39639:SF1">
    <property type="entry name" value="DUF262 DOMAIN-CONTAINING PROTEIN"/>
    <property type="match status" value="1"/>
</dbReference>